<accession>A0AAI8VM42</accession>
<evidence type="ECO:0000313" key="3">
    <source>
        <dbReference type="Proteomes" id="UP001295740"/>
    </source>
</evidence>
<protein>
    <submittedName>
        <fullName evidence="2">Uu.00g086310.m01.CDS01</fullName>
    </submittedName>
</protein>
<gene>
    <name evidence="2" type="ORF">KHLLAP_LOCUS7913</name>
</gene>
<keyword evidence="3" id="KW-1185">Reference proteome</keyword>
<feature type="chain" id="PRO_5042600809" evidence="1">
    <location>
        <begin position="22"/>
        <end position="190"/>
    </location>
</feature>
<evidence type="ECO:0000313" key="2">
    <source>
        <dbReference type="EMBL" id="CAJ2507445.1"/>
    </source>
</evidence>
<feature type="signal peptide" evidence="1">
    <location>
        <begin position="1"/>
        <end position="21"/>
    </location>
</feature>
<keyword evidence="1" id="KW-0732">Signal</keyword>
<reference evidence="2" key="1">
    <citation type="submission" date="2023-10" db="EMBL/GenBank/DDBJ databases">
        <authorList>
            <person name="Hackl T."/>
        </authorList>
    </citation>
    <scope>NUCLEOTIDE SEQUENCE</scope>
</reference>
<name>A0AAI8VM42_9PEZI</name>
<evidence type="ECO:0000256" key="1">
    <source>
        <dbReference type="SAM" id="SignalP"/>
    </source>
</evidence>
<dbReference type="Proteomes" id="UP001295740">
    <property type="component" value="Unassembled WGS sequence"/>
</dbReference>
<comment type="caution">
    <text evidence="2">The sequence shown here is derived from an EMBL/GenBank/DDBJ whole genome shotgun (WGS) entry which is preliminary data.</text>
</comment>
<proteinExistence type="predicted"/>
<organism evidence="2 3">
    <name type="scientific">Anthostomella pinea</name>
    <dbReference type="NCBI Taxonomy" id="933095"/>
    <lineage>
        <taxon>Eukaryota</taxon>
        <taxon>Fungi</taxon>
        <taxon>Dikarya</taxon>
        <taxon>Ascomycota</taxon>
        <taxon>Pezizomycotina</taxon>
        <taxon>Sordariomycetes</taxon>
        <taxon>Xylariomycetidae</taxon>
        <taxon>Xylariales</taxon>
        <taxon>Xylariaceae</taxon>
        <taxon>Anthostomella</taxon>
    </lineage>
</organism>
<dbReference type="EMBL" id="CAUWAG010000010">
    <property type="protein sequence ID" value="CAJ2507445.1"/>
    <property type="molecule type" value="Genomic_DNA"/>
</dbReference>
<dbReference type="AlphaFoldDB" id="A0AAI8VM42"/>
<sequence length="190" mass="20837">MYFPIISWASLGAFVFLGVASKPVDIVPGLDPNRNCQIKVHQYLHNLVDENDPIEKFDKYALTVATSFPNGTQIDIATEQSLQPFGDSIHDQIGGGFSSSGNLDDDVSMEIGIRNSSSVVFTYGGDSDNPIEFFNTQQTGTLKAHCPLNTEFMHCDETQDCNATETKTGETKIPDPKAVAERDIHCIFPC</sequence>